<evidence type="ECO:0000313" key="2">
    <source>
        <dbReference type="EMBL" id="CAB9514514.1"/>
    </source>
</evidence>
<proteinExistence type="predicted"/>
<organism evidence="2 3">
    <name type="scientific">Seminavis robusta</name>
    <dbReference type="NCBI Taxonomy" id="568900"/>
    <lineage>
        <taxon>Eukaryota</taxon>
        <taxon>Sar</taxon>
        <taxon>Stramenopiles</taxon>
        <taxon>Ochrophyta</taxon>
        <taxon>Bacillariophyta</taxon>
        <taxon>Bacillariophyceae</taxon>
        <taxon>Bacillariophycidae</taxon>
        <taxon>Naviculales</taxon>
        <taxon>Naviculaceae</taxon>
        <taxon>Seminavis</taxon>
    </lineage>
</organism>
<accession>A0A9N8E8A7</accession>
<keyword evidence="3" id="KW-1185">Reference proteome</keyword>
<keyword evidence="1" id="KW-0732">Signal</keyword>
<feature type="signal peptide" evidence="1">
    <location>
        <begin position="1"/>
        <end position="24"/>
    </location>
</feature>
<feature type="chain" id="PRO_5040488110" evidence="1">
    <location>
        <begin position="25"/>
        <end position="244"/>
    </location>
</feature>
<dbReference type="Proteomes" id="UP001153069">
    <property type="component" value="Unassembled WGS sequence"/>
</dbReference>
<reference evidence="2" key="1">
    <citation type="submission" date="2020-06" db="EMBL/GenBank/DDBJ databases">
        <authorList>
            <consortium name="Plant Systems Biology data submission"/>
        </authorList>
    </citation>
    <scope>NUCLEOTIDE SEQUENCE</scope>
    <source>
        <strain evidence="2">D6</strain>
    </source>
</reference>
<dbReference type="AlphaFoldDB" id="A0A9N8E8A7"/>
<evidence type="ECO:0000313" key="3">
    <source>
        <dbReference type="Proteomes" id="UP001153069"/>
    </source>
</evidence>
<gene>
    <name evidence="2" type="ORF">SEMRO_658_G182700.1</name>
</gene>
<name>A0A9N8E8A7_9STRA</name>
<protein>
    <submittedName>
        <fullName evidence="2">Uncharacterized protein</fullName>
    </submittedName>
</protein>
<sequence length="244" mass="26874">MSNTFESCLVLNAQAILLVQLGHCEEAIRCIKEALQLLQPNLRLPAATQPQDNGNTKRPYYSIPVLPEGIMHTSSMLSSDNIFSFYPRMFNITEHDDSKFGAAKIFVILIFNLAMAHHVHAALLECEDNANNGWLKLETPRDRQTRLTAILKMYQNVIVGARTTLSPDEVGGLLCVVTAAANNAGHLNTCMNNFQEMQASLNLEMQLMKLSYGACTIPAMDYGIFFSSIFVFLEGAGLSISPAA</sequence>
<evidence type="ECO:0000256" key="1">
    <source>
        <dbReference type="SAM" id="SignalP"/>
    </source>
</evidence>
<comment type="caution">
    <text evidence="2">The sequence shown here is derived from an EMBL/GenBank/DDBJ whole genome shotgun (WGS) entry which is preliminary data.</text>
</comment>
<dbReference type="EMBL" id="CAICTM010000657">
    <property type="protein sequence ID" value="CAB9514514.1"/>
    <property type="molecule type" value="Genomic_DNA"/>
</dbReference>